<comment type="caution">
    <text evidence="1">The sequence shown here is derived from an EMBL/GenBank/DDBJ whole genome shotgun (WGS) entry which is preliminary data.</text>
</comment>
<protein>
    <submittedName>
        <fullName evidence="1">Uncharacterized protein</fullName>
    </submittedName>
</protein>
<accession>A0ABQ4EK37</accession>
<proteinExistence type="predicted"/>
<evidence type="ECO:0000313" key="1">
    <source>
        <dbReference type="EMBL" id="GIG95128.1"/>
    </source>
</evidence>
<sequence>MAGVVARNTVALSTGGPWWAGTHFAPNRAVLPYRLTGNGPLGRGVTPARERTGLPG</sequence>
<reference evidence="1 2" key="1">
    <citation type="submission" date="2021-01" db="EMBL/GenBank/DDBJ databases">
        <title>Whole genome shotgun sequence of Plantactinospora mayteni NBRC 109088.</title>
        <authorList>
            <person name="Komaki H."/>
            <person name="Tamura T."/>
        </authorList>
    </citation>
    <scope>NUCLEOTIDE SEQUENCE [LARGE SCALE GENOMIC DNA]</scope>
    <source>
        <strain evidence="1 2">NBRC 109088</strain>
    </source>
</reference>
<dbReference type="Proteomes" id="UP000621500">
    <property type="component" value="Unassembled WGS sequence"/>
</dbReference>
<keyword evidence="2" id="KW-1185">Reference proteome</keyword>
<name>A0ABQ4EK37_9ACTN</name>
<gene>
    <name evidence="1" type="ORF">Pma05_17010</name>
</gene>
<dbReference type="EMBL" id="BONX01000009">
    <property type="protein sequence ID" value="GIG95128.1"/>
    <property type="molecule type" value="Genomic_DNA"/>
</dbReference>
<organism evidence="1 2">
    <name type="scientific">Plantactinospora mayteni</name>
    <dbReference type="NCBI Taxonomy" id="566021"/>
    <lineage>
        <taxon>Bacteria</taxon>
        <taxon>Bacillati</taxon>
        <taxon>Actinomycetota</taxon>
        <taxon>Actinomycetes</taxon>
        <taxon>Micromonosporales</taxon>
        <taxon>Micromonosporaceae</taxon>
        <taxon>Plantactinospora</taxon>
    </lineage>
</organism>
<evidence type="ECO:0000313" key="2">
    <source>
        <dbReference type="Proteomes" id="UP000621500"/>
    </source>
</evidence>